<dbReference type="RefSeq" id="XP_034249775.1">
    <property type="nucleotide sequence ID" value="XM_034393884.1"/>
</dbReference>
<evidence type="ECO:0000313" key="3">
    <source>
        <dbReference type="RefSeq" id="XP_034249775.1"/>
    </source>
</evidence>
<organism evidence="3">
    <name type="scientific">Thrips palmi</name>
    <name type="common">Melon thrips</name>
    <dbReference type="NCBI Taxonomy" id="161013"/>
    <lineage>
        <taxon>Eukaryota</taxon>
        <taxon>Metazoa</taxon>
        <taxon>Ecdysozoa</taxon>
        <taxon>Arthropoda</taxon>
        <taxon>Hexapoda</taxon>
        <taxon>Insecta</taxon>
        <taxon>Pterygota</taxon>
        <taxon>Neoptera</taxon>
        <taxon>Paraneoptera</taxon>
        <taxon>Thysanoptera</taxon>
        <taxon>Terebrantia</taxon>
        <taxon>Thripoidea</taxon>
        <taxon>Thripidae</taxon>
        <taxon>Thrips</taxon>
    </lineage>
</organism>
<feature type="region of interest" description="Disordered" evidence="1">
    <location>
        <begin position="36"/>
        <end position="77"/>
    </location>
</feature>
<keyword evidence="2" id="KW-1185">Reference proteome</keyword>
<sequence length="109" mass="12859">MQRDTVPDGFMFDEVSAVTYTSSYFTVQTTLFKMPRTRKHYSRSWSHSRTASRSRSRSRSRTPSYSRSSSHERALKRHRHVDICDSPYKASYRFVVCCCRRVMGIGYKI</sequence>
<reference evidence="3" key="1">
    <citation type="submission" date="2025-08" db="UniProtKB">
        <authorList>
            <consortium name="RefSeq"/>
        </authorList>
    </citation>
    <scope>IDENTIFICATION</scope>
    <source>
        <tissue evidence="3">Total insect</tissue>
    </source>
</reference>
<accession>A0A6P8ZXF2</accession>
<evidence type="ECO:0000313" key="2">
    <source>
        <dbReference type="Proteomes" id="UP000515158"/>
    </source>
</evidence>
<protein>
    <submittedName>
        <fullName evidence="3">Serine/arginine-rich splicing factor 5-like</fullName>
    </submittedName>
</protein>
<feature type="compositionally biased region" description="Basic residues" evidence="1">
    <location>
        <begin position="50"/>
        <end position="60"/>
    </location>
</feature>
<dbReference type="Proteomes" id="UP000515158">
    <property type="component" value="Unplaced"/>
</dbReference>
<dbReference type="GeneID" id="117650444"/>
<dbReference type="InParanoid" id="A0A6P8ZXF2"/>
<name>A0A6P8ZXF2_THRPL</name>
<gene>
    <name evidence="3" type="primary">LOC117650444</name>
</gene>
<dbReference type="KEGG" id="tpal:117650444"/>
<evidence type="ECO:0000256" key="1">
    <source>
        <dbReference type="SAM" id="MobiDB-lite"/>
    </source>
</evidence>
<dbReference type="AlphaFoldDB" id="A0A6P8ZXF2"/>
<proteinExistence type="predicted"/>